<keyword evidence="1" id="KW-0812">Transmembrane</keyword>
<dbReference type="OrthoDB" id="1369691at2"/>
<protein>
    <recommendedName>
        <fullName evidence="4">DUF2846 domain-containing protein</fullName>
    </recommendedName>
</protein>
<evidence type="ECO:0000313" key="2">
    <source>
        <dbReference type="EMBL" id="TDO05070.1"/>
    </source>
</evidence>
<accession>A0A4R6H9R9</accession>
<comment type="caution">
    <text evidence="2">The sequence shown here is derived from an EMBL/GenBank/DDBJ whole genome shotgun (WGS) entry which is preliminary data.</text>
</comment>
<keyword evidence="1" id="KW-1133">Transmembrane helix</keyword>
<sequence>MNRQFANIIKLIYILFFAVFMGSCALRPIATEYPVKPLESDEIRLDKLGDGKVLIYNGADILHKIDNTARLNIWIDNKALGQIRPGEYVVLEIGEGEHEFKLLHIDVFRMRSEHNVEIDPQTRIIRLEPTWISNKLTVTNVLPIRFEKFEYAKHANKK</sequence>
<evidence type="ECO:0008006" key="4">
    <source>
        <dbReference type="Google" id="ProtNLM"/>
    </source>
</evidence>
<evidence type="ECO:0000256" key="1">
    <source>
        <dbReference type="SAM" id="Phobius"/>
    </source>
</evidence>
<dbReference type="EMBL" id="SNWI01000001">
    <property type="protein sequence ID" value="TDO05070.1"/>
    <property type="molecule type" value="Genomic_DNA"/>
</dbReference>
<feature type="transmembrane region" description="Helical" evidence="1">
    <location>
        <begin position="12"/>
        <end position="30"/>
    </location>
</feature>
<dbReference type="RefSeq" id="WP_133463195.1">
    <property type="nucleotide sequence ID" value="NZ_SNWI01000001.1"/>
</dbReference>
<proteinExistence type="predicted"/>
<keyword evidence="1" id="KW-0472">Membrane</keyword>
<reference evidence="2 3" key="1">
    <citation type="submission" date="2019-03" db="EMBL/GenBank/DDBJ databases">
        <title>Freshwater and sediment microbial communities from various areas in North America, analyzing microbe dynamics in response to fracking.</title>
        <authorList>
            <person name="Lamendella R."/>
        </authorList>
    </citation>
    <scope>NUCLEOTIDE SEQUENCE [LARGE SCALE GENOMIC DNA]</scope>
    <source>
        <strain evidence="2 3">114D</strain>
    </source>
</reference>
<name>A0A4R6H9R9_9BACT</name>
<gene>
    <name evidence="2" type="ORF">DET52_101426</name>
</gene>
<dbReference type="Proteomes" id="UP000294848">
    <property type="component" value="Unassembled WGS sequence"/>
</dbReference>
<dbReference type="AlphaFoldDB" id="A0A4R6H9R9"/>
<organism evidence="2 3">
    <name type="scientific">Sunxiuqinia elliptica</name>
    <dbReference type="NCBI Taxonomy" id="655355"/>
    <lineage>
        <taxon>Bacteria</taxon>
        <taxon>Pseudomonadati</taxon>
        <taxon>Bacteroidota</taxon>
        <taxon>Bacteroidia</taxon>
        <taxon>Marinilabiliales</taxon>
        <taxon>Prolixibacteraceae</taxon>
        <taxon>Sunxiuqinia</taxon>
    </lineage>
</organism>
<dbReference type="PROSITE" id="PS51257">
    <property type="entry name" value="PROKAR_LIPOPROTEIN"/>
    <property type="match status" value="1"/>
</dbReference>
<evidence type="ECO:0000313" key="3">
    <source>
        <dbReference type="Proteomes" id="UP000294848"/>
    </source>
</evidence>